<dbReference type="InterPro" id="IPR004682">
    <property type="entry name" value="TRAP_DctP"/>
</dbReference>
<sequence>MKKLSYFLLAGIMTASLAVSAKAQEYTFTFAHVLQEATPNGQAAISFAKEVAEKSDGRIQVNVLPAGQLGGDVEINEQLQQNLIQIAIPPTATLGNFEPRLQVLDLPFILPGDEAMAKVLDGKVGRTILDTLDQHGMYGVNFWGAGFRQITNNIRDITSPADLENIKMRTMQAPVILEQYRTWNARPTAMAFAEVYSGLQAGVVEGQENPIANIIAMRFYEVQDYLTLSNHAYHGYAAIVNKEAWNALPEDLKQVMTEAFDNARDLARKLTKDYEAEQLEKISDQISIKELSPEEQEVFIKASYPVHEAFADEVTPELIQAIYEVTGAGPK</sequence>
<dbReference type="NCBIfam" id="NF037995">
    <property type="entry name" value="TRAP_S1"/>
    <property type="match status" value="1"/>
</dbReference>
<comment type="caution">
    <text evidence="5">The sequence shown here is derived from an EMBL/GenBank/DDBJ whole genome shotgun (WGS) entry which is preliminary data.</text>
</comment>
<dbReference type="GO" id="GO:0030288">
    <property type="term" value="C:outer membrane-bounded periplasmic space"/>
    <property type="evidence" value="ECO:0007669"/>
    <property type="project" value="InterPro"/>
</dbReference>
<dbReference type="NCBIfam" id="TIGR00787">
    <property type="entry name" value="dctP"/>
    <property type="match status" value="1"/>
</dbReference>
<keyword evidence="2" id="KW-0813">Transport</keyword>
<keyword evidence="3 4" id="KW-0732">Signal</keyword>
<dbReference type="GO" id="GO:0055085">
    <property type="term" value="P:transmembrane transport"/>
    <property type="evidence" value="ECO:0007669"/>
    <property type="project" value="InterPro"/>
</dbReference>
<dbReference type="InterPro" id="IPR018389">
    <property type="entry name" value="DctP_fam"/>
</dbReference>
<evidence type="ECO:0000313" key="6">
    <source>
        <dbReference type="Proteomes" id="UP000234881"/>
    </source>
</evidence>
<dbReference type="PANTHER" id="PTHR33376:SF7">
    <property type="entry name" value="C4-DICARBOXYLATE-BINDING PROTEIN DCTB"/>
    <property type="match status" value="1"/>
</dbReference>
<dbReference type="AlphaFoldDB" id="A0A2N5XQ87"/>
<dbReference type="Pfam" id="PF03480">
    <property type="entry name" value="DctP"/>
    <property type="match status" value="1"/>
</dbReference>
<name>A0A2N5XQ87_9HYPH</name>
<dbReference type="EMBL" id="PKUQ01000025">
    <property type="protein sequence ID" value="PLW76588.1"/>
    <property type="molecule type" value="Genomic_DNA"/>
</dbReference>
<comment type="similarity">
    <text evidence="1">Belongs to the bacterial solute-binding protein 7 family.</text>
</comment>
<reference evidence="5 6" key="1">
    <citation type="submission" date="2018-01" db="EMBL/GenBank/DDBJ databases">
        <title>The draft genome sequence of Cohaesibacter sp. H1304.</title>
        <authorList>
            <person name="Wang N.-N."/>
            <person name="Du Z.-J."/>
        </authorList>
    </citation>
    <scope>NUCLEOTIDE SEQUENCE [LARGE SCALE GENOMIC DNA]</scope>
    <source>
        <strain evidence="5 6">H1304</strain>
    </source>
</reference>
<protein>
    <submittedName>
        <fullName evidence="5">C4-dicarboxylate-binding protein</fullName>
    </submittedName>
</protein>
<dbReference type="Gene3D" id="3.40.190.170">
    <property type="entry name" value="Bacterial extracellular solute-binding protein, family 7"/>
    <property type="match status" value="1"/>
</dbReference>
<accession>A0A2N5XQ87</accession>
<evidence type="ECO:0000256" key="2">
    <source>
        <dbReference type="ARBA" id="ARBA00022448"/>
    </source>
</evidence>
<organism evidence="5 6">
    <name type="scientific">Cohaesibacter celericrescens</name>
    <dbReference type="NCBI Taxonomy" id="2067669"/>
    <lineage>
        <taxon>Bacteria</taxon>
        <taxon>Pseudomonadati</taxon>
        <taxon>Pseudomonadota</taxon>
        <taxon>Alphaproteobacteria</taxon>
        <taxon>Hyphomicrobiales</taxon>
        <taxon>Cohaesibacteraceae</taxon>
    </lineage>
</organism>
<keyword evidence="6" id="KW-1185">Reference proteome</keyword>
<evidence type="ECO:0000313" key="5">
    <source>
        <dbReference type="EMBL" id="PLW76588.1"/>
    </source>
</evidence>
<dbReference type="OrthoDB" id="9803763at2"/>
<proteinExistence type="inferred from homology"/>
<dbReference type="Proteomes" id="UP000234881">
    <property type="component" value="Unassembled WGS sequence"/>
</dbReference>
<evidence type="ECO:0000256" key="3">
    <source>
        <dbReference type="ARBA" id="ARBA00022729"/>
    </source>
</evidence>
<dbReference type="PANTHER" id="PTHR33376">
    <property type="match status" value="1"/>
</dbReference>
<dbReference type="InterPro" id="IPR038404">
    <property type="entry name" value="TRAP_DctP_sf"/>
</dbReference>
<dbReference type="RefSeq" id="WP_101534440.1">
    <property type="nucleotide sequence ID" value="NZ_PKUQ01000025.1"/>
</dbReference>
<feature type="chain" id="PRO_5014788652" evidence="4">
    <location>
        <begin position="24"/>
        <end position="331"/>
    </location>
</feature>
<dbReference type="PIRSF" id="PIRSF006470">
    <property type="entry name" value="DctB"/>
    <property type="match status" value="1"/>
</dbReference>
<gene>
    <name evidence="5" type="ORF">C0081_13855</name>
</gene>
<feature type="signal peptide" evidence="4">
    <location>
        <begin position="1"/>
        <end position="23"/>
    </location>
</feature>
<evidence type="ECO:0000256" key="1">
    <source>
        <dbReference type="ARBA" id="ARBA00009023"/>
    </source>
</evidence>
<evidence type="ECO:0000256" key="4">
    <source>
        <dbReference type="SAM" id="SignalP"/>
    </source>
</evidence>